<feature type="transmembrane region" description="Helical" evidence="1">
    <location>
        <begin position="111"/>
        <end position="131"/>
    </location>
</feature>
<dbReference type="AlphaFoldDB" id="I3YFX3"/>
<dbReference type="EMBL" id="CP003154">
    <property type="protein sequence ID" value="AFL75891.1"/>
    <property type="molecule type" value="Genomic_DNA"/>
</dbReference>
<keyword evidence="1" id="KW-0472">Membrane</keyword>
<dbReference type="eggNOG" id="ENOG5031MGR">
    <property type="taxonomic scope" value="Bacteria"/>
</dbReference>
<evidence type="ECO:0008006" key="4">
    <source>
        <dbReference type="Google" id="ProtNLM"/>
    </source>
</evidence>
<proteinExistence type="predicted"/>
<keyword evidence="1" id="KW-1133">Transmembrane helix</keyword>
<dbReference type="HOGENOM" id="CLU_136739_0_0_6"/>
<dbReference type="Gene3D" id="3.90.20.10">
    <property type="match status" value="1"/>
</dbReference>
<sequence>MALAQEDIAFIKAHLGEWLAEQSLGKPPVVYEIELRERMVRVEEELKHQRELMRQGFEQMDRRFEAMQASMDKRFEQVEKRFEQVDKCFEAMQASLDKRFDEMLKRHDQQFIWLVGFIATGVGLVIAALRYL</sequence>
<name>I3YFX3_THIV6</name>
<dbReference type="Proteomes" id="UP000006062">
    <property type="component" value="Chromosome"/>
</dbReference>
<evidence type="ECO:0000313" key="3">
    <source>
        <dbReference type="Proteomes" id="UP000006062"/>
    </source>
</evidence>
<dbReference type="OrthoDB" id="678047at2"/>
<dbReference type="RefSeq" id="WP_014780277.1">
    <property type="nucleotide sequence ID" value="NC_018012.1"/>
</dbReference>
<evidence type="ECO:0000256" key="1">
    <source>
        <dbReference type="SAM" id="Phobius"/>
    </source>
</evidence>
<dbReference type="KEGG" id="tvi:Thivi_4068"/>
<organism evidence="2 3">
    <name type="scientific">Thiocystis violascens (strain ATCC 17096 / DSM 198 / 6111)</name>
    <name type="common">Chromatium violascens</name>
    <dbReference type="NCBI Taxonomy" id="765911"/>
    <lineage>
        <taxon>Bacteria</taxon>
        <taxon>Pseudomonadati</taxon>
        <taxon>Pseudomonadota</taxon>
        <taxon>Gammaproteobacteria</taxon>
        <taxon>Chromatiales</taxon>
        <taxon>Chromatiaceae</taxon>
        <taxon>Thiocystis</taxon>
    </lineage>
</organism>
<gene>
    <name evidence="2" type="ordered locus">Thivi_4068</name>
</gene>
<evidence type="ECO:0000313" key="2">
    <source>
        <dbReference type="EMBL" id="AFL75891.1"/>
    </source>
</evidence>
<protein>
    <recommendedName>
        <fullName evidence="4">DUF1640 domain-containing protein</fullName>
    </recommendedName>
</protein>
<accession>I3YFX3</accession>
<dbReference type="STRING" id="765911.Thivi_4068"/>
<keyword evidence="1" id="KW-0812">Transmembrane</keyword>
<keyword evidence="3" id="KW-1185">Reference proteome</keyword>
<reference evidence="2 3" key="1">
    <citation type="submission" date="2012-06" db="EMBL/GenBank/DDBJ databases">
        <title>Complete sequence of Thiocystis violascens DSM 198.</title>
        <authorList>
            <consortium name="US DOE Joint Genome Institute"/>
            <person name="Lucas S."/>
            <person name="Han J."/>
            <person name="Lapidus A."/>
            <person name="Cheng J.-F."/>
            <person name="Goodwin L."/>
            <person name="Pitluck S."/>
            <person name="Peters L."/>
            <person name="Ovchinnikova G."/>
            <person name="Teshima H."/>
            <person name="Detter J.C."/>
            <person name="Han C."/>
            <person name="Tapia R."/>
            <person name="Land M."/>
            <person name="Hauser L."/>
            <person name="Kyrpides N."/>
            <person name="Ivanova N."/>
            <person name="Pagani I."/>
            <person name="Vogl K."/>
            <person name="Liu Z."/>
            <person name="Frigaard N.-U."/>
            <person name="Bryant D."/>
            <person name="Woyke T."/>
        </authorList>
    </citation>
    <scope>NUCLEOTIDE SEQUENCE [LARGE SCALE GENOMIC DNA]</scope>
    <source>
        <strain evidence="3">ATCC 17096 / DSM 198 / 6111</strain>
    </source>
</reference>